<comment type="subcellular location">
    <subcellularLocation>
        <location evidence="1">Membrane</location>
        <topology evidence="1">Multi-pass membrane protein</topology>
    </subcellularLocation>
</comment>
<dbReference type="EMBL" id="LK934636">
    <property type="protein sequence ID" value="CDU17596.1"/>
    <property type="molecule type" value="Genomic_DNA"/>
</dbReference>
<dbReference type="KEGG" id="pyo:PY17X_0823700"/>
<dbReference type="InterPro" id="IPR036259">
    <property type="entry name" value="MFS_trans_sf"/>
</dbReference>
<keyword evidence="2 5" id="KW-0812">Transmembrane</keyword>
<dbReference type="InterPro" id="IPR050549">
    <property type="entry name" value="MFS_Trehalose_Transporter"/>
</dbReference>
<keyword evidence="7" id="KW-0762">Sugar transport</keyword>
<dbReference type="PANTHER" id="PTHR48021:SF1">
    <property type="entry name" value="GH07001P-RELATED"/>
    <property type="match status" value="1"/>
</dbReference>
<dbReference type="VEuPathDB" id="PlasmoDB:Py17XNL_000801797"/>
<evidence type="ECO:0000313" key="9">
    <source>
        <dbReference type="Proteomes" id="UP000072874"/>
    </source>
</evidence>
<name>A0A077Y5P5_PLAYE</name>
<evidence type="ECO:0000256" key="4">
    <source>
        <dbReference type="ARBA" id="ARBA00023136"/>
    </source>
</evidence>
<dbReference type="Gene3D" id="1.20.1250.20">
    <property type="entry name" value="MFS general substrate transporter like domains"/>
    <property type="match status" value="1"/>
</dbReference>
<reference evidence="8" key="4">
    <citation type="submission" date="2019-05" db="EMBL/GenBank/DDBJ databases">
        <authorList>
            <consortium name="Pathogen Informatics"/>
        </authorList>
    </citation>
    <scope>NUCLEOTIDE SEQUENCE</scope>
    <source>
        <strain evidence="8">17X</strain>
    </source>
</reference>
<keyword evidence="4 5" id="KW-0472">Membrane</keyword>
<evidence type="ECO:0000313" key="8">
    <source>
        <dbReference type="EMBL" id="VTZ77470.1"/>
    </source>
</evidence>
<dbReference type="Proteomes" id="UP000072874">
    <property type="component" value="Chromosome 8"/>
</dbReference>
<feature type="transmembrane region" description="Helical" evidence="5">
    <location>
        <begin position="184"/>
        <end position="204"/>
    </location>
</feature>
<feature type="transmembrane region" description="Helical" evidence="5">
    <location>
        <begin position="372"/>
        <end position="395"/>
    </location>
</feature>
<dbReference type="GO" id="GO:0022857">
    <property type="term" value="F:transmembrane transporter activity"/>
    <property type="evidence" value="ECO:0007669"/>
    <property type="project" value="InterPro"/>
</dbReference>
<evidence type="ECO:0000313" key="7">
    <source>
        <dbReference type="EMBL" id="CDU17596.1"/>
    </source>
</evidence>
<reference evidence="8" key="2">
    <citation type="submission" date="2014-05" db="EMBL/GenBank/DDBJ databases">
        <authorList>
            <person name="Aslett M.A."/>
            <person name="De Silva N."/>
        </authorList>
    </citation>
    <scope>NUCLEOTIDE SEQUENCE</scope>
    <source>
        <strain evidence="8">17X</strain>
    </source>
</reference>
<feature type="transmembrane region" description="Helical" evidence="5">
    <location>
        <begin position="431"/>
        <end position="452"/>
    </location>
</feature>
<dbReference type="InterPro" id="IPR005828">
    <property type="entry name" value="MFS_sugar_transport-like"/>
</dbReference>
<evidence type="ECO:0000256" key="5">
    <source>
        <dbReference type="SAM" id="Phobius"/>
    </source>
</evidence>
<evidence type="ECO:0000313" key="10">
    <source>
        <dbReference type="Proteomes" id="UP000072904"/>
    </source>
</evidence>
<feature type="transmembrane region" description="Helical" evidence="5">
    <location>
        <begin position="401"/>
        <end position="424"/>
    </location>
</feature>
<dbReference type="VEuPathDB" id="PlasmoDB:PYYM_0823400"/>
<dbReference type="GeneID" id="3791118"/>
<dbReference type="GO" id="GO:0016020">
    <property type="term" value="C:membrane"/>
    <property type="evidence" value="ECO:0007669"/>
    <property type="project" value="UniProtKB-SubCell"/>
</dbReference>
<reference evidence="7" key="3">
    <citation type="submission" date="2014-05" db="EMBL/GenBank/DDBJ databases">
        <authorList>
            <person name="Aslett A.Martin."/>
            <person name="De Silva Nishadi"/>
        </authorList>
    </citation>
    <scope>NUCLEOTIDE SEQUENCE</scope>
    <source>
        <strain evidence="7">YM</strain>
    </source>
</reference>
<gene>
    <name evidence="8" type="ORF">PY17X_0823700</name>
    <name evidence="7" type="ORF">PYYM_0823400</name>
</gene>
<evidence type="ECO:0000259" key="6">
    <source>
        <dbReference type="PROSITE" id="PS50850"/>
    </source>
</evidence>
<dbReference type="SUPFAM" id="SSF103473">
    <property type="entry name" value="MFS general substrate transporter"/>
    <property type="match status" value="1"/>
</dbReference>
<feature type="transmembrane region" description="Helical" evidence="5">
    <location>
        <begin position="271"/>
        <end position="295"/>
    </location>
</feature>
<dbReference type="RefSeq" id="XP_022811971.1">
    <property type="nucleotide sequence ID" value="XM_022955733.1"/>
</dbReference>
<dbReference type="AlphaFoldDB" id="A0A077Y5P5"/>
<feature type="transmembrane region" description="Helical" evidence="5">
    <location>
        <begin position="104"/>
        <end position="128"/>
    </location>
</feature>
<dbReference type="PANTHER" id="PTHR48021">
    <property type="match status" value="1"/>
</dbReference>
<feature type="transmembrane region" description="Helical" evidence="5">
    <location>
        <begin position="307"/>
        <end position="330"/>
    </location>
</feature>
<keyword evidence="3 5" id="KW-1133">Transmembrane helix</keyword>
<evidence type="ECO:0000256" key="1">
    <source>
        <dbReference type="ARBA" id="ARBA00004141"/>
    </source>
</evidence>
<feature type="transmembrane region" description="Helical" evidence="5">
    <location>
        <begin position="7"/>
        <end position="27"/>
    </location>
</feature>
<protein>
    <submittedName>
        <fullName evidence="8">Major facilitator superfamily domain-containing protein, putative</fullName>
    </submittedName>
    <submittedName>
        <fullName evidence="7">Sugar transporter, putative</fullName>
    </submittedName>
</protein>
<feature type="domain" description="Major facilitator superfamily (MFS) profile" evidence="6">
    <location>
        <begin position="1"/>
        <end position="456"/>
    </location>
</feature>
<dbReference type="PROSITE" id="PS50850">
    <property type="entry name" value="MFS"/>
    <property type="match status" value="1"/>
</dbReference>
<evidence type="ECO:0000256" key="3">
    <source>
        <dbReference type="ARBA" id="ARBA00022989"/>
    </source>
</evidence>
<proteinExistence type="predicted"/>
<dbReference type="OrthoDB" id="6612291at2759"/>
<accession>A0A077Y5P5</accession>
<feature type="transmembrane region" description="Helical" evidence="5">
    <location>
        <begin position="140"/>
        <end position="163"/>
    </location>
</feature>
<feature type="transmembrane region" description="Helical" evidence="5">
    <location>
        <begin position="336"/>
        <end position="360"/>
    </location>
</feature>
<organism evidence="7 10">
    <name type="scientific">Plasmodium yoelii</name>
    <dbReference type="NCBI Taxonomy" id="5861"/>
    <lineage>
        <taxon>Eukaryota</taxon>
        <taxon>Sar</taxon>
        <taxon>Alveolata</taxon>
        <taxon>Apicomplexa</taxon>
        <taxon>Aconoidasida</taxon>
        <taxon>Haemosporida</taxon>
        <taxon>Plasmodiidae</taxon>
        <taxon>Plasmodium</taxon>
        <taxon>Plasmodium (Vinckeia)</taxon>
    </lineage>
</organism>
<dbReference type="Pfam" id="PF00083">
    <property type="entry name" value="Sugar_tr"/>
    <property type="match status" value="1"/>
</dbReference>
<dbReference type="Proteomes" id="UP000072904">
    <property type="component" value="Chromosome 8"/>
</dbReference>
<keyword evidence="7" id="KW-0813">Transport</keyword>
<dbReference type="EMBL" id="LM993662">
    <property type="protein sequence ID" value="VTZ77470.1"/>
    <property type="molecule type" value="Genomic_DNA"/>
</dbReference>
<dbReference type="InterPro" id="IPR020846">
    <property type="entry name" value="MFS_dom"/>
</dbReference>
<feature type="transmembrane region" description="Helical" evidence="5">
    <location>
        <begin position="51"/>
        <end position="74"/>
    </location>
</feature>
<dbReference type="OMA" id="GHMIWTH"/>
<evidence type="ECO:0000256" key="2">
    <source>
        <dbReference type="ARBA" id="ARBA00022692"/>
    </source>
</evidence>
<dbReference type="VEuPathDB" id="PlasmoDB:PY05332"/>
<dbReference type="VEuPathDB" id="PlasmoDB:PY17X_0823700"/>
<sequence>MMYLTKIVSNACLAIINFGLCLSLTSLSRRMLIKGYDICPDGYRGCDKEKWYFSTFYFTLYMSAFLGCFISLFFRNINRKKFMQVIHYLYIIGSLFTIYYEPHVILFLFSQAFFGLAIGCTIVIVGFYVFEYSPKEHQNYYGFTIQTFFSIGLLISYLFGVIYEHMKFNKITSSYWILMILQKLHMLMPLIFSIISILLLNFVFTMDTPLHLYKSQKYDKFEEIKKKISKVGIDEKHEYHSNEKNNEINIILNDLTIIDFFRNKKLRTNCIIGSILCYLFCFSGCIIIFNNLFLFYNIFETKRESSIISMIFIFIYFLFTIITTKLANYYNNKNKLIILGFVLQLISSFIMMICSLCNLPQVLNKIIISIDIILYIIGFSFGFGHIIWTHIFHIFSEEYKVVGAFCSYYAIFIGTFIMSIFLEFSNINKHSYLFIIFIIFLIVSILFFKSIYINNTEDPPKQEQITESHNSIDISEAIDDASKVQEAEI</sequence>
<reference evidence="9 10" key="1">
    <citation type="journal article" date="2014" name="BMC Biol.">
        <title>A comprehensive evaluation of rodent malaria parasite genomes and gene expression.</title>
        <authorList>
            <person name="Otto T.D."/>
            <person name="Bohme U."/>
            <person name="Jackson A.P."/>
            <person name="Hunt M."/>
            <person name="Franke-Fayard B."/>
            <person name="Hoeijmakers W.A."/>
            <person name="Religa A.A."/>
            <person name="Robertson L."/>
            <person name="Sanders M."/>
            <person name="Ogun S.A."/>
            <person name="Cunningham D."/>
            <person name="Erhart A."/>
            <person name="Billker O."/>
            <person name="Khan S.M."/>
            <person name="Stunnenberg H.G."/>
            <person name="Langhorne J."/>
            <person name="Holder A.A."/>
            <person name="Waters A.P."/>
            <person name="Newbold C.I."/>
            <person name="Pain A."/>
            <person name="Berriman M."/>
            <person name="Janse C.J."/>
        </authorList>
    </citation>
    <scope>NUCLEOTIDE SEQUENCE [LARGE SCALE GENOMIC DNA]</scope>
    <source>
        <strain evidence="8 9">17X</strain>
        <strain evidence="7 10">YM</strain>
    </source>
</reference>